<protein>
    <recommendedName>
        <fullName evidence="3">LysM domain-containing protein</fullName>
    </recommendedName>
</protein>
<evidence type="ECO:0000313" key="2">
    <source>
        <dbReference type="Proteomes" id="UP000676917"/>
    </source>
</evidence>
<accession>A0A919XBD4</accession>
<evidence type="ECO:0008006" key="3">
    <source>
        <dbReference type="Google" id="ProtNLM"/>
    </source>
</evidence>
<organism evidence="1 2">
    <name type="scientific">Ornithinibacillus bavariensis</name>
    <dbReference type="NCBI Taxonomy" id="545502"/>
    <lineage>
        <taxon>Bacteria</taxon>
        <taxon>Bacillati</taxon>
        <taxon>Bacillota</taxon>
        <taxon>Bacilli</taxon>
        <taxon>Bacillales</taxon>
        <taxon>Bacillaceae</taxon>
        <taxon>Ornithinibacillus</taxon>
    </lineage>
</organism>
<comment type="caution">
    <text evidence="1">The sequence shown here is derived from an EMBL/GenBank/DDBJ whole genome shotgun (WGS) entry which is preliminary data.</text>
</comment>
<sequence length="105" mass="11981">MKKLIITILIILFMVSIYKDIYYGTDLSSKNKLVPAPTEKLNVVSFEAVKVKLGPGDTVLTVVERLNPESSDLDIEKVLNDFSSLNPNSDPERLKINHFYFFPKY</sequence>
<dbReference type="EMBL" id="BORP01000004">
    <property type="protein sequence ID" value="GIO27560.1"/>
    <property type="molecule type" value="Genomic_DNA"/>
</dbReference>
<dbReference type="AlphaFoldDB" id="A0A919XBD4"/>
<keyword evidence="2" id="KW-1185">Reference proteome</keyword>
<dbReference type="RefSeq" id="WP_212921044.1">
    <property type="nucleotide sequence ID" value="NZ_BORP01000004.1"/>
</dbReference>
<proteinExistence type="predicted"/>
<evidence type="ECO:0000313" key="1">
    <source>
        <dbReference type="EMBL" id="GIO27560.1"/>
    </source>
</evidence>
<dbReference type="Proteomes" id="UP000676917">
    <property type="component" value="Unassembled WGS sequence"/>
</dbReference>
<gene>
    <name evidence="1" type="ORF">J43TS3_21710</name>
</gene>
<name>A0A919XBD4_9BACI</name>
<reference evidence="1" key="1">
    <citation type="submission" date="2021-03" db="EMBL/GenBank/DDBJ databases">
        <title>Antimicrobial resistance genes in bacteria isolated from Japanese honey, and their potential for conferring macrolide and lincosamide resistance in the American foulbrood pathogen Paenibacillus larvae.</title>
        <authorList>
            <person name="Okamoto M."/>
            <person name="Kumagai M."/>
            <person name="Kanamori H."/>
            <person name="Takamatsu D."/>
        </authorList>
    </citation>
    <scope>NUCLEOTIDE SEQUENCE</scope>
    <source>
        <strain evidence="1">J43TS3</strain>
    </source>
</reference>